<reference evidence="1 2" key="1">
    <citation type="submission" date="2020-07" db="EMBL/GenBank/DDBJ databases">
        <title>Genome of Haloechinothrix sp.</title>
        <authorList>
            <person name="Tang S.-K."/>
            <person name="Yang L."/>
            <person name="Zhu W.-Y."/>
        </authorList>
    </citation>
    <scope>NUCLEOTIDE SEQUENCE [LARGE SCALE GENOMIC DNA]</scope>
    <source>
        <strain evidence="1 2">YIM 98757</strain>
    </source>
</reference>
<keyword evidence="2" id="KW-1185">Reference proteome</keyword>
<comment type="caution">
    <text evidence="1">The sequence shown here is derived from an EMBL/GenBank/DDBJ whole genome shotgun (WGS) entry which is preliminary data.</text>
</comment>
<evidence type="ECO:0000313" key="2">
    <source>
        <dbReference type="Proteomes" id="UP000582974"/>
    </source>
</evidence>
<protein>
    <submittedName>
        <fullName evidence="1">Uncharacterized protein</fullName>
    </submittedName>
</protein>
<accession>A0A837ZXD6</accession>
<dbReference type="EMBL" id="JACCKD010000002">
    <property type="protein sequence ID" value="MBA0125296.1"/>
    <property type="molecule type" value="Genomic_DNA"/>
</dbReference>
<organism evidence="1 2">
    <name type="scientific">Haloechinothrix aidingensis</name>
    <dbReference type="NCBI Taxonomy" id="2752311"/>
    <lineage>
        <taxon>Bacteria</taxon>
        <taxon>Bacillati</taxon>
        <taxon>Actinomycetota</taxon>
        <taxon>Actinomycetes</taxon>
        <taxon>Pseudonocardiales</taxon>
        <taxon>Pseudonocardiaceae</taxon>
        <taxon>Haloechinothrix</taxon>
    </lineage>
</organism>
<evidence type="ECO:0000313" key="1">
    <source>
        <dbReference type="EMBL" id="MBA0125296.1"/>
    </source>
</evidence>
<name>A0A837ZXD6_9PSEU</name>
<dbReference type="Proteomes" id="UP000582974">
    <property type="component" value="Unassembled WGS sequence"/>
</dbReference>
<dbReference type="AlphaFoldDB" id="A0A837ZXD6"/>
<dbReference type="RefSeq" id="WP_180892107.1">
    <property type="nucleotide sequence ID" value="NZ_JACCKD010000002.1"/>
</dbReference>
<sequence length="67" mass="7611">MTGDRTDLIDQLAFVRGWYGSINKREHLDRVGEILLLLDRIVDGEDVRVELVHGVTGRCHKPNGARQ</sequence>
<gene>
    <name evidence="1" type="ORF">H0B56_07050</name>
</gene>
<proteinExistence type="predicted"/>